<dbReference type="Gene3D" id="3.80.10.10">
    <property type="entry name" value="Ribonuclease Inhibitor"/>
    <property type="match status" value="1"/>
</dbReference>
<name>A0AAD2CYN6_EUPCR</name>
<organism evidence="1 2">
    <name type="scientific">Euplotes crassus</name>
    <dbReference type="NCBI Taxonomy" id="5936"/>
    <lineage>
        <taxon>Eukaryota</taxon>
        <taxon>Sar</taxon>
        <taxon>Alveolata</taxon>
        <taxon>Ciliophora</taxon>
        <taxon>Intramacronucleata</taxon>
        <taxon>Spirotrichea</taxon>
        <taxon>Hypotrichia</taxon>
        <taxon>Euplotida</taxon>
        <taxon>Euplotidae</taxon>
        <taxon>Moneuplotes</taxon>
    </lineage>
</organism>
<sequence length="252" mass="29466">MNEDWRGKRGVDFELEVYGKDQNLDKKIWRATHFSMHFLSEITSHYDFCSLYIVHPFTVKFLAKINPITITNLDKVITNQVTKRNKKLQFFLKNCYPRKVQSSFFHASYELIRITNYFPQLIKVSSKIQNEIGFGKFHINYKQLKRIISEFKHVKSMTFASCKLTIPKVPNFSIALNGTNIQKLSFQKSGQVNRSNWKENPHELRNLVKGLATSESLKQTLKELNLKVCNVKAREIKFLLESIGLSKPYLLI</sequence>
<dbReference type="InterPro" id="IPR032675">
    <property type="entry name" value="LRR_dom_sf"/>
</dbReference>
<accession>A0AAD2CYN6</accession>
<proteinExistence type="predicted"/>
<reference evidence="1" key="1">
    <citation type="submission" date="2023-07" db="EMBL/GenBank/DDBJ databases">
        <authorList>
            <consortium name="AG Swart"/>
            <person name="Singh M."/>
            <person name="Singh A."/>
            <person name="Seah K."/>
            <person name="Emmerich C."/>
        </authorList>
    </citation>
    <scope>NUCLEOTIDE SEQUENCE</scope>
    <source>
        <strain evidence="1">DP1</strain>
    </source>
</reference>
<gene>
    <name evidence="1" type="ORF">ECRASSUSDP1_LOCUS15910</name>
</gene>
<evidence type="ECO:0000313" key="2">
    <source>
        <dbReference type="Proteomes" id="UP001295684"/>
    </source>
</evidence>
<keyword evidence="2" id="KW-1185">Reference proteome</keyword>
<evidence type="ECO:0000313" key="1">
    <source>
        <dbReference type="EMBL" id="CAI2374555.1"/>
    </source>
</evidence>
<protein>
    <submittedName>
        <fullName evidence="1">Uncharacterized protein</fullName>
    </submittedName>
</protein>
<dbReference type="AlphaFoldDB" id="A0AAD2CYN6"/>
<dbReference type="Proteomes" id="UP001295684">
    <property type="component" value="Unassembled WGS sequence"/>
</dbReference>
<comment type="caution">
    <text evidence="1">The sequence shown here is derived from an EMBL/GenBank/DDBJ whole genome shotgun (WGS) entry which is preliminary data.</text>
</comment>
<dbReference type="EMBL" id="CAMPGE010015968">
    <property type="protein sequence ID" value="CAI2374555.1"/>
    <property type="molecule type" value="Genomic_DNA"/>
</dbReference>